<evidence type="ECO:0000259" key="1">
    <source>
        <dbReference type="Pfam" id="PF12705"/>
    </source>
</evidence>
<sequence>MPQLPLDTDHTAVLIWSRIAAISSDWMARLELAPRDCVVLLPFAQHLPLARRAWMAQGGWPPRLETTRTLAESLAPELPPEGGDISFDVATDQLSAADLLGSQAWARDWKRRDPRGFQLAVSRVVATAHLWARAAAQQSPELRAAYWEQARAALAAGGPGEMERSLARLALEWAAATASSPVTDALFAMPVPGLVLVQAGGADPLGEAVAAVLEARGGQVLRLDTDLRLDSLFDQHPPLGTLELALCSDFEDEAQCTAAAVLAHVNAGRVPVALIAQDRLLLRRVRALLERGGVALADETGWTLSTLPAAAQLMALLRAAGGHATLDDWLDWLKSDIARRLDGDSTYASLQQLESKCRSQGWTRAASVRPEQLSEGAARLWQRARQVLQPLQGGAKRSLGAWLESLRDVLQQAEAWAELQSAPSGPQLIAALSLQQLAWPGSARDAVQRGSQLSPAEFVAWVDQCLEAQQFVPQPGEALPQVHITPLVRAILRPFAAVVLPGADAQTLGAAGAGASLTGEAVAEALGLPTQAQRRDAQTAAFAQLMRAPALTLLRRLANGSEPLSASPLLERLQQALEAAGHAPVQPWQDARVPTNVALRPQARASAQASGRLPRALSASAVESLRGCPYQFFSRVLLGLRETDELGDEVDKRDYGTWLHGVLYDFHRWRVEQPGSDEVALMQQAATAQSAALGLDAAAFLPFEASFQRFVPRYLDWLRGHEAEGAMWAAGELDREVHPAAWQDGVLAEIKLRGRLDRIDLLSGKRGLELLLVDYKTGGAAGLKDRVSDPLEDTQLAVYAALMDAQPLDGVDPDRPMRAIYLALDDAQRIERVEHEDPQASAQQMLQGLGQDLLAIHGGQRLPALGEGAICEHCEMRGLCRRDDWSAQEHA</sequence>
<reference evidence="2 3" key="1">
    <citation type="submission" date="2019-03" db="EMBL/GenBank/DDBJ databases">
        <title>Genomic Encyclopedia of Type Strains, Phase IV (KMG-IV): sequencing the most valuable type-strain genomes for metagenomic binning, comparative biology and taxonomic classification.</title>
        <authorList>
            <person name="Goeker M."/>
        </authorList>
    </citation>
    <scope>NUCLEOTIDE SEQUENCE [LARGE SCALE GENOMIC DNA]</scope>
    <source>
        <strain evidence="2 3">DSM 16998</strain>
    </source>
</reference>
<feature type="domain" description="PD-(D/E)XK endonuclease-like" evidence="1">
    <location>
        <begin position="617"/>
        <end position="881"/>
    </location>
</feature>
<dbReference type="Gene3D" id="3.90.320.10">
    <property type="match status" value="1"/>
</dbReference>
<keyword evidence="2" id="KW-0347">Helicase</keyword>
<comment type="caution">
    <text evidence="2">The sequence shown here is derived from an EMBL/GenBank/DDBJ whole genome shotgun (WGS) entry which is preliminary data.</text>
</comment>
<dbReference type="OrthoDB" id="9761147at2"/>
<dbReference type="Proteomes" id="UP000295361">
    <property type="component" value="Unassembled WGS sequence"/>
</dbReference>
<accession>A0A4V3CTY2</accession>
<dbReference type="Pfam" id="PF12705">
    <property type="entry name" value="PDDEXK_1"/>
    <property type="match status" value="1"/>
</dbReference>
<dbReference type="EMBL" id="SNXS01000001">
    <property type="protein sequence ID" value="TDP74568.1"/>
    <property type="molecule type" value="Genomic_DNA"/>
</dbReference>
<proteinExistence type="predicted"/>
<dbReference type="AlphaFoldDB" id="A0A4V3CTY2"/>
<dbReference type="InterPro" id="IPR027417">
    <property type="entry name" value="P-loop_NTPase"/>
</dbReference>
<dbReference type="InterPro" id="IPR038726">
    <property type="entry name" value="PDDEXK_AddAB-type"/>
</dbReference>
<dbReference type="SUPFAM" id="SSF52540">
    <property type="entry name" value="P-loop containing nucleoside triphosphate hydrolases"/>
    <property type="match status" value="1"/>
</dbReference>
<dbReference type="GO" id="GO:0004386">
    <property type="term" value="F:helicase activity"/>
    <property type="evidence" value="ECO:0007669"/>
    <property type="project" value="UniProtKB-KW"/>
</dbReference>
<organism evidence="2 3">
    <name type="scientific">Roseateles toxinivorans</name>
    <dbReference type="NCBI Taxonomy" id="270368"/>
    <lineage>
        <taxon>Bacteria</taxon>
        <taxon>Pseudomonadati</taxon>
        <taxon>Pseudomonadota</taxon>
        <taxon>Betaproteobacteria</taxon>
        <taxon>Burkholderiales</taxon>
        <taxon>Sphaerotilaceae</taxon>
        <taxon>Roseateles</taxon>
    </lineage>
</organism>
<dbReference type="InterPro" id="IPR011604">
    <property type="entry name" value="PDDEXK-like_dom_sf"/>
</dbReference>
<keyword evidence="3" id="KW-1185">Reference proteome</keyword>
<keyword evidence="2" id="KW-0547">Nucleotide-binding</keyword>
<protein>
    <submittedName>
        <fullName evidence="2">ATP-dependent helicase/nuclease subunit B</fullName>
    </submittedName>
</protein>
<dbReference type="RefSeq" id="WP_133699183.1">
    <property type="nucleotide sequence ID" value="NZ_SNXS01000001.1"/>
</dbReference>
<evidence type="ECO:0000313" key="2">
    <source>
        <dbReference type="EMBL" id="TDP74568.1"/>
    </source>
</evidence>
<dbReference type="InParanoid" id="A0A4V3CTY2"/>
<keyword evidence="2" id="KW-0067">ATP-binding</keyword>
<gene>
    <name evidence="2" type="ORF">DES47_101629</name>
</gene>
<evidence type="ECO:0000313" key="3">
    <source>
        <dbReference type="Proteomes" id="UP000295361"/>
    </source>
</evidence>
<keyword evidence="2" id="KW-0378">Hydrolase</keyword>
<name>A0A4V3CTY2_9BURK</name>